<accession>A0A267FBI3</accession>
<protein>
    <submittedName>
        <fullName evidence="2">Uncharacterized protein</fullName>
    </submittedName>
</protein>
<dbReference type="EMBL" id="NIVC01001185">
    <property type="protein sequence ID" value="PAA71118.1"/>
    <property type="molecule type" value="Genomic_DNA"/>
</dbReference>
<dbReference type="AlphaFoldDB" id="A0A267FBI3"/>
<sequence>QQPSPATWQHPQASQKRQWQQRRRQRHQKSARHNPHVDNLLSSPAADFSPASLLASSYPHPQLPPGLIDITGRRFPQLATGVCRPRDRSLNVYLIRCGRLDGRLQQTIAEAARLLFTICRLLRLSGGVARLAVEIFCRLLRYWICVEWGNRFPFRRSSQSVRRKFPLTVLTVAFSLAMKLRASRILFGKTDAVDLLGLLGVPPLAGHSRRAARRQYVETEQLAFAALNYSLNFDCAVEVAAYHLAELGRRFAFLTVGQSIFDQLRRIINFCYRRCDLLYRADDSQLANLDGHCLRRRRLLCLHTVAPIVCAAALLPAQQRPSNCLRELAGLLADVTGQPVGLVLACTGLIFSQLAAQTGASDEFLLR</sequence>
<gene>
    <name evidence="2" type="ORF">BOX15_Mlig026573g1</name>
</gene>
<keyword evidence="3" id="KW-1185">Reference proteome</keyword>
<proteinExistence type="predicted"/>
<reference evidence="2 3" key="1">
    <citation type="submission" date="2017-06" db="EMBL/GenBank/DDBJ databases">
        <title>A platform for efficient transgenesis in Macrostomum lignano, a flatworm model organism for stem cell research.</title>
        <authorList>
            <person name="Berezikov E."/>
        </authorList>
    </citation>
    <scope>NUCLEOTIDE SEQUENCE [LARGE SCALE GENOMIC DNA]</scope>
    <source>
        <strain evidence="2">DV1</strain>
        <tissue evidence="2">Whole organism</tissue>
    </source>
</reference>
<comment type="caution">
    <text evidence="2">The sequence shown here is derived from an EMBL/GenBank/DDBJ whole genome shotgun (WGS) entry which is preliminary data.</text>
</comment>
<evidence type="ECO:0000313" key="2">
    <source>
        <dbReference type="EMBL" id="PAA71118.1"/>
    </source>
</evidence>
<feature type="compositionally biased region" description="Basic residues" evidence="1">
    <location>
        <begin position="19"/>
        <end position="34"/>
    </location>
</feature>
<dbReference type="Proteomes" id="UP000215902">
    <property type="component" value="Unassembled WGS sequence"/>
</dbReference>
<organism evidence="2 3">
    <name type="scientific">Macrostomum lignano</name>
    <dbReference type="NCBI Taxonomy" id="282301"/>
    <lineage>
        <taxon>Eukaryota</taxon>
        <taxon>Metazoa</taxon>
        <taxon>Spiralia</taxon>
        <taxon>Lophotrochozoa</taxon>
        <taxon>Platyhelminthes</taxon>
        <taxon>Rhabditophora</taxon>
        <taxon>Macrostomorpha</taxon>
        <taxon>Macrostomida</taxon>
        <taxon>Macrostomidae</taxon>
        <taxon>Macrostomum</taxon>
    </lineage>
</organism>
<feature type="region of interest" description="Disordered" evidence="1">
    <location>
        <begin position="1"/>
        <end position="41"/>
    </location>
</feature>
<name>A0A267FBI3_9PLAT</name>
<evidence type="ECO:0000256" key="1">
    <source>
        <dbReference type="SAM" id="MobiDB-lite"/>
    </source>
</evidence>
<feature type="non-terminal residue" evidence="2">
    <location>
        <position position="1"/>
    </location>
</feature>
<feature type="compositionally biased region" description="Polar residues" evidence="1">
    <location>
        <begin position="1"/>
        <end position="11"/>
    </location>
</feature>
<evidence type="ECO:0000313" key="3">
    <source>
        <dbReference type="Proteomes" id="UP000215902"/>
    </source>
</evidence>